<proteinExistence type="predicted"/>
<reference evidence="2 3" key="1">
    <citation type="submission" date="2024-08" db="EMBL/GenBank/DDBJ databases">
        <title>Two novel Cytobacillus novel species.</title>
        <authorList>
            <person name="Liu G."/>
        </authorList>
    </citation>
    <scope>NUCLEOTIDE SEQUENCE [LARGE SCALE GENOMIC DNA]</scope>
    <source>
        <strain evidence="2 3">FJAT-53684</strain>
    </source>
</reference>
<dbReference type="EMBL" id="JBIACJ010000002">
    <property type="protein sequence ID" value="MFE8695385.1"/>
    <property type="molecule type" value="Genomic_DNA"/>
</dbReference>
<evidence type="ECO:0000313" key="3">
    <source>
        <dbReference type="Proteomes" id="UP001601058"/>
    </source>
</evidence>
<feature type="region of interest" description="Disordered" evidence="1">
    <location>
        <begin position="26"/>
        <end position="74"/>
    </location>
</feature>
<name>A0ABW6JX85_9BACI</name>
<keyword evidence="3" id="KW-1185">Reference proteome</keyword>
<gene>
    <name evidence="2" type="ORF">ACFYKT_03315</name>
</gene>
<comment type="caution">
    <text evidence="2">The sequence shown here is derived from an EMBL/GenBank/DDBJ whole genome shotgun (WGS) entry which is preliminary data.</text>
</comment>
<dbReference type="RefSeq" id="WP_389215430.1">
    <property type="nucleotide sequence ID" value="NZ_JBIACJ010000002.1"/>
</dbReference>
<accession>A0ABW6JX85</accession>
<dbReference type="Proteomes" id="UP001601058">
    <property type="component" value="Unassembled WGS sequence"/>
</dbReference>
<evidence type="ECO:0000313" key="2">
    <source>
        <dbReference type="EMBL" id="MFE8695385.1"/>
    </source>
</evidence>
<feature type="compositionally biased region" description="Basic and acidic residues" evidence="1">
    <location>
        <begin position="58"/>
        <end position="74"/>
    </location>
</feature>
<protein>
    <submittedName>
        <fullName evidence="2">Uncharacterized protein</fullName>
    </submittedName>
</protein>
<organism evidence="2 3">
    <name type="scientific">Cytobacillus mangrovibacter</name>
    <dbReference type="NCBI Taxonomy" id="3299024"/>
    <lineage>
        <taxon>Bacteria</taxon>
        <taxon>Bacillati</taxon>
        <taxon>Bacillota</taxon>
        <taxon>Bacilli</taxon>
        <taxon>Bacillales</taxon>
        <taxon>Bacillaceae</taxon>
        <taxon>Cytobacillus</taxon>
    </lineage>
</organism>
<evidence type="ECO:0000256" key="1">
    <source>
        <dbReference type="SAM" id="MobiDB-lite"/>
    </source>
</evidence>
<sequence>MDFLFDNPFIPFVLVAIITALFNKGKGKNQEKNNHLPKRQPVQTKQSKGYPMSAPVQEARKSEKPSRMPRKVMDNIEREYLDRKKQVEAELKARKDQQSVTENRTRSFMQTTADQSKNNIAPPLEKERKTAISIEKQKLVDGIIWSEILGPPRALNPHRSINRDKRVN</sequence>